<proteinExistence type="predicted"/>
<keyword evidence="3" id="KW-1185">Reference proteome</keyword>
<sequence>MLVNVLARVASSSSADLFKSKLWEFWRAAGEGHVLERASIEKYPVIHQWLKSEKVNSFIHLCAESGNPEAMYRQGMIEYFSMNMELGLEHLRRAAEKGHGEASYVNGIIRLCRVGDLDFQLWNATKWNRFKIQECREKVRRVIESIWINNHVVRQQPNLCNHERTSQRGRQTWKGRMEDDEFAGASMSASSVAGSVIAALKSAGFSTHSRNLRAAHIDRCSPITGQVRSIQL</sequence>
<dbReference type="InterPro" id="IPR057136">
    <property type="entry name" value="At2g35280_TPR_dom"/>
</dbReference>
<dbReference type="SUPFAM" id="SSF81901">
    <property type="entry name" value="HCP-like"/>
    <property type="match status" value="1"/>
</dbReference>
<evidence type="ECO:0000313" key="3">
    <source>
        <dbReference type="Proteomes" id="UP000585474"/>
    </source>
</evidence>
<comment type="caution">
    <text evidence="2">The sequence shown here is derived from an EMBL/GenBank/DDBJ whole genome shotgun (WGS) entry which is preliminary data.</text>
</comment>
<reference evidence="3" key="1">
    <citation type="submission" date="2019-07" db="EMBL/GenBank/DDBJ databases">
        <title>De Novo Assembly of kiwifruit Actinidia rufa.</title>
        <authorList>
            <person name="Sugita-Konishi S."/>
            <person name="Sato K."/>
            <person name="Mori E."/>
            <person name="Abe Y."/>
            <person name="Kisaki G."/>
            <person name="Hamano K."/>
            <person name="Suezawa K."/>
            <person name="Otani M."/>
            <person name="Fukuda T."/>
            <person name="Manabe T."/>
            <person name="Gomi K."/>
            <person name="Tabuchi M."/>
            <person name="Akimitsu K."/>
            <person name="Kataoka I."/>
        </authorList>
    </citation>
    <scope>NUCLEOTIDE SEQUENCE [LARGE SCALE GENOMIC DNA]</scope>
    <source>
        <strain evidence="3">cv. Fuchu</strain>
    </source>
</reference>
<dbReference type="Pfam" id="PF23310">
    <property type="entry name" value="TPR_27"/>
    <property type="match status" value="1"/>
</dbReference>
<dbReference type="PANTHER" id="PTHR33784:SF10">
    <property type="entry name" value="F-BOX PROTEIN"/>
    <property type="match status" value="1"/>
</dbReference>
<evidence type="ECO:0000259" key="1">
    <source>
        <dbReference type="Pfam" id="PF23310"/>
    </source>
</evidence>
<gene>
    <name evidence="2" type="ORF">Acr_00g0096590</name>
</gene>
<dbReference type="AlphaFoldDB" id="A0A7J0DYQ9"/>
<dbReference type="InterPro" id="IPR040338">
    <property type="entry name" value="At1g67623-like"/>
</dbReference>
<name>A0A7J0DYQ9_9ERIC</name>
<dbReference type="InterPro" id="IPR011990">
    <property type="entry name" value="TPR-like_helical_dom_sf"/>
</dbReference>
<dbReference type="Proteomes" id="UP000585474">
    <property type="component" value="Unassembled WGS sequence"/>
</dbReference>
<dbReference type="Gene3D" id="1.25.40.10">
    <property type="entry name" value="Tetratricopeptide repeat domain"/>
    <property type="match status" value="1"/>
</dbReference>
<organism evidence="2 3">
    <name type="scientific">Actinidia rufa</name>
    <dbReference type="NCBI Taxonomy" id="165716"/>
    <lineage>
        <taxon>Eukaryota</taxon>
        <taxon>Viridiplantae</taxon>
        <taxon>Streptophyta</taxon>
        <taxon>Embryophyta</taxon>
        <taxon>Tracheophyta</taxon>
        <taxon>Spermatophyta</taxon>
        <taxon>Magnoliopsida</taxon>
        <taxon>eudicotyledons</taxon>
        <taxon>Gunneridae</taxon>
        <taxon>Pentapetalae</taxon>
        <taxon>asterids</taxon>
        <taxon>Ericales</taxon>
        <taxon>Actinidiaceae</taxon>
        <taxon>Actinidia</taxon>
    </lineage>
</organism>
<feature type="domain" description="At2g35280-like TPR" evidence="1">
    <location>
        <begin position="42"/>
        <end position="143"/>
    </location>
</feature>
<evidence type="ECO:0000313" key="2">
    <source>
        <dbReference type="EMBL" id="GFS45530.1"/>
    </source>
</evidence>
<dbReference type="OrthoDB" id="1865546at2759"/>
<dbReference type="EMBL" id="BJWL01000450">
    <property type="protein sequence ID" value="GFS45530.1"/>
    <property type="molecule type" value="Genomic_DNA"/>
</dbReference>
<dbReference type="PANTHER" id="PTHR33784">
    <property type="entry name" value="OS05G0482100 PROTEIN"/>
    <property type="match status" value="1"/>
</dbReference>
<accession>A0A7J0DYQ9</accession>
<protein>
    <recommendedName>
        <fullName evidence="1">At2g35280-like TPR domain-containing protein</fullName>
    </recommendedName>
</protein>